<evidence type="ECO:0000256" key="5">
    <source>
        <dbReference type="ARBA" id="ARBA00023054"/>
    </source>
</evidence>
<feature type="coiled-coil region" evidence="6">
    <location>
        <begin position="83"/>
        <end position="167"/>
    </location>
</feature>
<gene>
    <name evidence="10" type="ORF">G3580_02450</name>
</gene>
<evidence type="ECO:0000256" key="6">
    <source>
        <dbReference type="SAM" id="Coils"/>
    </source>
</evidence>
<dbReference type="PRINTS" id="PR01490">
    <property type="entry name" value="RTXTOXIND"/>
</dbReference>
<name>A0A6C1AZ16_9RHOO</name>
<dbReference type="InterPro" id="IPR059052">
    <property type="entry name" value="HH_YbhG-like"/>
</dbReference>
<feature type="domain" description="CusB-like beta-barrel" evidence="9">
    <location>
        <begin position="239"/>
        <end position="286"/>
    </location>
</feature>
<evidence type="ECO:0000313" key="10">
    <source>
        <dbReference type="EMBL" id="QID16586.1"/>
    </source>
</evidence>
<organism evidence="10 11">
    <name type="scientific">Nitrogeniibacter mangrovi</name>
    <dbReference type="NCBI Taxonomy" id="2016596"/>
    <lineage>
        <taxon>Bacteria</taxon>
        <taxon>Pseudomonadati</taxon>
        <taxon>Pseudomonadota</taxon>
        <taxon>Betaproteobacteria</taxon>
        <taxon>Rhodocyclales</taxon>
        <taxon>Zoogloeaceae</taxon>
        <taxon>Nitrogeniibacter</taxon>
    </lineage>
</organism>
<dbReference type="Pfam" id="PF25881">
    <property type="entry name" value="HH_YBHG"/>
    <property type="match status" value="1"/>
</dbReference>
<reference evidence="10 11" key="1">
    <citation type="submission" date="2020-02" db="EMBL/GenBank/DDBJ databases">
        <title>Nitrogenibacter mangrovi gen. nov., sp. nov. isolated from mangrove sediment, a denitrifying betaproteobacterium.</title>
        <authorList>
            <person name="Liao H."/>
            <person name="Tian Y."/>
        </authorList>
    </citation>
    <scope>NUCLEOTIDE SEQUENCE [LARGE SCALE GENOMIC DNA]</scope>
    <source>
        <strain evidence="10 11">M9-3-2</strain>
    </source>
</reference>
<evidence type="ECO:0000313" key="11">
    <source>
        <dbReference type="Proteomes" id="UP000501991"/>
    </source>
</evidence>
<evidence type="ECO:0000256" key="7">
    <source>
        <dbReference type="SAM" id="SignalP"/>
    </source>
</evidence>
<evidence type="ECO:0000256" key="4">
    <source>
        <dbReference type="ARBA" id="ARBA00022764"/>
    </source>
</evidence>
<dbReference type="PANTHER" id="PTHR32347">
    <property type="entry name" value="EFFLUX SYSTEM COMPONENT YKNX-RELATED"/>
    <property type="match status" value="1"/>
</dbReference>
<keyword evidence="11" id="KW-1185">Reference proteome</keyword>
<comment type="subcellular location">
    <subcellularLocation>
        <location evidence="1">Periplasm</location>
    </subcellularLocation>
</comment>
<keyword evidence="4" id="KW-0574">Periplasm</keyword>
<evidence type="ECO:0000256" key="2">
    <source>
        <dbReference type="ARBA" id="ARBA00010602"/>
    </source>
</evidence>
<evidence type="ECO:0000256" key="3">
    <source>
        <dbReference type="ARBA" id="ARBA00022729"/>
    </source>
</evidence>
<evidence type="ECO:0000256" key="1">
    <source>
        <dbReference type="ARBA" id="ARBA00004418"/>
    </source>
</evidence>
<dbReference type="Gene3D" id="2.40.50.100">
    <property type="match status" value="1"/>
</dbReference>
<dbReference type="RefSeq" id="WP_173763755.1">
    <property type="nucleotide sequence ID" value="NZ_CP048836.1"/>
</dbReference>
<dbReference type="Proteomes" id="UP000501991">
    <property type="component" value="Chromosome"/>
</dbReference>
<accession>A0A6C1AZ16</accession>
<sequence length="340" mass="36330">MNKKLLAIPVVLVAAAAAAWMATRDHAETANALVLQGNMDIREVDLAFNASGRVAEVLVREGDPVRKGQVLARLDTTRLALSLQQAQAQAQAQRSQVAKLKAGSRPEEIRQAAAERDAAQVAVREARQVYERQRGLLAKHFIAQQQVDSARNVLAAAQQRLKAADESYRLAQLGPRAEDVAAAEAGLAAQTAAVAGLEHDLTEGTLVAPEPGVIENRVLEPGDMASPQKTVLTLALTEPVWARVYLPEAALGRVPPGARAEITTDSHPDRKVAGWVGYVSPSAEFTPKSVETPELRTSLVYQARVFACEGQAALRQGMPVTVTIDYDQPAGQHSPCAGAR</sequence>
<feature type="domain" description="YbhG-like alpha-helical hairpin" evidence="8">
    <location>
        <begin position="75"/>
        <end position="201"/>
    </location>
</feature>
<dbReference type="KEGG" id="azq:G3580_02450"/>
<dbReference type="GO" id="GO:0042597">
    <property type="term" value="C:periplasmic space"/>
    <property type="evidence" value="ECO:0007669"/>
    <property type="project" value="UniProtKB-SubCell"/>
</dbReference>
<evidence type="ECO:0000259" key="9">
    <source>
        <dbReference type="Pfam" id="PF25954"/>
    </source>
</evidence>
<protein>
    <submittedName>
        <fullName evidence="10">HlyD family efflux transporter periplasmic adaptor subunit</fullName>
    </submittedName>
</protein>
<keyword evidence="5 6" id="KW-0175">Coiled coil</keyword>
<comment type="similarity">
    <text evidence="2">Belongs to the UPF0194 family.</text>
</comment>
<evidence type="ECO:0000259" key="8">
    <source>
        <dbReference type="Pfam" id="PF25881"/>
    </source>
</evidence>
<dbReference type="Gene3D" id="1.10.287.470">
    <property type="entry name" value="Helix hairpin bin"/>
    <property type="match status" value="1"/>
</dbReference>
<proteinExistence type="inferred from homology"/>
<keyword evidence="3 7" id="KW-0732">Signal</keyword>
<dbReference type="AlphaFoldDB" id="A0A6C1AZ16"/>
<feature type="chain" id="PRO_5025588954" evidence="7">
    <location>
        <begin position="28"/>
        <end position="340"/>
    </location>
</feature>
<feature type="signal peptide" evidence="7">
    <location>
        <begin position="1"/>
        <end position="27"/>
    </location>
</feature>
<dbReference type="InterPro" id="IPR058792">
    <property type="entry name" value="Beta-barrel_RND_2"/>
</dbReference>
<dbReference type="EMBL" id="CP048836">
    <property type="protein sequence ID" value="QID16586.1"/>
    <property type="molecule type" value="Genomic_DNA"/>
</dbReference>
<dbReference type="Pfam" id="PF25954">
    <property type="entry name" value="Beta-barrel_RND_2"/>
    <property type="match status" value="1"/>
</dbReference>
<dbReference type="Gene3D" id="2.40.30.170">
    <property type="match status" value="1"/>
</dbReference>
<dbReference type="InterPro" id="IPR050465">
    <property type="entry name" value="UPF0194_transport"/>
</dbReference>
<dbReference type="PANTHER" id="PTHR32347:SF29">
    <property type="entry name" value="UPF0194 MEMBRANE PROTEIN YBHG"/>
    <property type="match status" value="1"/>
</dbReference>
<dbReference type="SUPFAM" id="SSF111369">
    <property type="entry name" value="HlyD-like secretion proteins"/>
    <property type="match status" value="2"/>
</dbReference>